<evidence type="ECO:0000259" key="5">
    <source>
        <dbReference type="PROSITE" id="PS50043"/>
    </source>
</evidence>
<dbReference type="SMART" id="SM00421">
    <property type="entry name" value="HTH_LUXR"/>
    <property type="match status" value="1"/>
</dbReference>
<dbReference type="PANTHER" id="PTHR44688:SF16">
    <property type="entry name" value="DNA-BINDING TRANSCRIPTIONAL ACTIVATOR DEVR_DOSR"/>
    <property type="match status" value="1"/>
</dbReference>
<keyword evidence="3" id="KW-0804">Transcription</keyword>
<keyword evidence="2" id="KW-0238">DNA-binding</keyword>
<proteinExistence type="predicted"/>
<reference evidence="7 8" key="1">
    <citation type="submission" date="2013-11" db="EMBL/GenBank/DDBJ databases">
        <title>Complete genome sequence of Rhizobium gallicum bv. gallicum R602.</title>
        <authorList>
            <person name="Bustos P."/>
            <person name="Santamaria R.I."/>
            <person name="Lozano L."/>
            <person name="Acosta J.L."/>
            <person name="Ormeno-Orrillo E."/>
            <person name="Rogel M.A."/>
            <person name="Romero D."/>
            <person name="Cevallos M.A."/>
            <person name="Martinez-Romero E."/>
            <person name="Gonzalez V."/>
        </authorList>
    </citation>
    <scope>NUCLEOTIDE SEQUENCE [LARGE SCALE GENOMIC DNA]</scope>
    <source>
        <strain evidence="7 8">R602</strain>
    </source>
</reference>
<dbReference type="EMBL" id="CP006877">
    <property type="protein sequence ID" value="AJD40184.1"/>
    <property type="molecule type" value="Genomic_DNA"/>
</dbReference>
<dbReference type="InterPro" id="IPR001789">
    <property type="entry name" value="Sig_transdc_resp-reg_receiver"/>
</dbReference>
<evidence type="ECO:0000256" key="2">
    <source>
        <dbReference type="ARBA" id="ARBA00023125"/>
    </source>
</evidence>
<dbReference type="Pfam" id="PF00196">
    <property type="entry name" value="GerE"/>
    <property type="match status" value="1"/>
</dbReference>
<dbReference type="GO" id="GO:0000160">
    <property type="term" value="P:phosphorelay signal transduction system"/>
    <property type="evidence" value="ECO:0007669"/>
    <property type="project" value="InterPro"/>
</dbReference>
<dbReference type="InterPro" id="IPR000792">
    <property type="entry name" value="Tscrpt_reg_LuxR_C"/>
</dbReference>
<dbReference type="PROSITE" id="PS50110">
    <property type="entry name" value="RESPONSE_REGULATORY"/>
    <property type="match status" value="1"/>
</dbReference>
<keyword evidence="1" id="KW-0805">Transcription regulation</keyword>
<dbReference type="SUPFAM" id="SSF52172">
    <property type="entry name" value="CheY-like"/>
    <property type="match status" value="1"/>
</dbReference>
<dbReference type="InterPro" id="IPR011006">
    <property type="entry name" value="CheY-like_superfamily"/>
</dbReference>
<dbReference type="AlphaFoldDB" id="A0A0B4WXA4"/>
<evidence type="ECO:0000256" key="1">
    <source>
        <dbReference type="ARBA" id="ARBA00023015"/>
    </source>
</evidence>
<dbReference type="GO" id="GO:0003677">
    <property type="term" value="F:DNA binding"/>
    <property type="evidence" value="ECO:0007669"/>
    <property type="project" value="UniProtKB-KW"/>
</dbReference>
<keyword evidence="4" id="KW-0597">Phosphoprotein</keyword>
<dbReference type="PRINTS" id="PR00038">
    <property type="entry name" value="HTHLUXR"/>
</dbReference>
<organism evidence="7 8">
    <name type="scientific">Rhizobium gallicum bv. gallicum R602sp</name>
    <dbReference type="NCBI Taxonomy" id="1041138"/>
    <lineage>
        <taxon>Bacteria</taxon>
        <taxon>Pseudomonadati</taxon>
        <taxon>Pseudomonadota</taxon>
        <taxon>Alphaproteobacteria</taxon>
        <taxon>Hyphomicrobiales</taxon>
        <taxon>Rhizobiaceae</taxon>
        <taxon>Rhizobium/Agrobacterium group</taxon>
        <taxon>Rhizobium</taxon>
    </lineage>
</organism>
<dbReference type="InterPro" id="IPR036388">
    <property type="entry name" value="WH-like_DNA-bd_sf"/>
</dbReference>
<evidence type="ECO:0000259" key="6">
    <source>
        <dbReference type="PROSITE" id="PS50110"/>
    </source>
</evidence>
<evidence type="ECO:0000256" key="4">
    <source>
        <dbReference type="PROSITE-ProRule" id="PRU00169"/>
    </source>
</evidence>
<dbReference type="PANTHER" id="PTHR44688">
    <property type="entry name" value="DNA-BINDING TRANSCRIPTIONAL ACTIVATOR DEVR_DOSR"/>
    <property type="match status" value="1"/>
</dbReference>
<dbReference type="Pfam" id="PF00072">
    <property type="entry name" value="Response_reg"/>
    <property type="match status" value="1"/>
</dbReference>
<dbReference type="KEGG" id="rga:RGR602_CH00822"/>
<keyword evidence="8" id="KW-1185">Reference proteome</keyword>
<evidence type="ECO:0000256" key="3">
    <source>
        <dbReference type="ARBA" id="ARBA00023163"/>
    </source>
</evidence>
<feature type="domain" description="Response regulatory" evidence="6">
    <location>
        <begin position="4"/>
        <end position="118"/>
    </location>
</feature>
<dbReference type="SMART" id="SM00448">
    <property type="entry name" value="REC"/>
    <property type="match status" value="1"/>
</dbReference>
<evidence type="ECO:0000313" key="7">
    <source>
        <dbReference type="EMBL" id="AJD40184.1"/>
    </source>
</evidence>
<dbReference type="CDD" id="cd06170">
    <property type="entry name" value="LuxR_C_like"/>
    <property type="match status" value="1"/>
</dbReference>
<dbReference type="HOGENOM" id="CLU_000445_90_4_5"/>
<feature type="domain" description="HTH luxR-type" evidence="5">
    <location>
        <begin position="134"/>
        <end position="199"/>
    </location>
</feature>
<name>A0A0B4WXA4_9HYPH</name>
<dbReference type="PROSITE" id="PS50043">
    <property type="entry name" value="HTH_LUXR_2"/>
    <property type="match status" value="1"/>
</dbReference>
<gene>
    <name evidence="7" type="ORF">RGR602_CH00822</name>
</gene>
<dbReference type="Gene3D" id="1.10.10.10">
    <property type="entry name" value="Winged helix-like DNA-binding domain superfamily/Winged helix DNA-binding domain"/>
    <property type="match status" value="1"/>
</dbReference>
<evidence type="ECO:0000313" key="8">
    <source>
        <dbReference type="Proteomes" id="UP000031368"/>
    </source>
</evidence>
<protein>
    <submittedName>
        <fullName evidence="7">Response regulator protein</fullName>
    </submittedName>
</protein>
<dbReference type="Proteomes" id="UP000031368">
    <property type="component" value="Chromosome"/>
</dbReference>
<accession>A0A0B4WXA4</accession>
<dbReference type="GO" id="GO:0006355">
    <property type="term" value="P:regulation of DNA-templated transcription"/>
    <property type="evidence" value="ECO:0007669"/>
    <property type="project" value="InterPro"/>
</dbReference>
<feature type="modified residue" description="4-aspartylphosphate" evidence="4">
    <location>
        <position position="53"/>
    </location>
</feature>
<dbReference type="Gene3D" id="3.40.50.2300">
    <property type="match status" value="1"/>
</dbReference>
<sequence length="211" mass="23079">MEPVVHIVDDDQSFRTAVGRLLSASGFRVALYESGDQFLAQLPATEPGCLLLDLQLPGLSGRELQDRLLEKAPLLPIVYLTGQGDIRASVSAMKAGAEDFLEKPASGNILLEAIQRALVKYEKRRVEHDRIRALQVLVAGLTPREAEVFGLIVRGHLNKQIAYALGTSERTVKAHRHSIMEKLGVRSLAEAVSIAEKSGLLDPDARPLQRS</sequence>